<evidence type="ECO:0000256" key="3">
    <source>
        <dbReference type="PIRSR" id="PIRSR640198-3"/>
    </source>
</evidence>
<evidence type="ECO:0000259" key="4">
    <source>
        <dbReference type="PROSITE" id="PS51459"/>
    </source>
</evidence>
<dbReference type="OrthoDB" id="9813719at2"/>
<keyword evidence="2" id="KW-0547">Nucleotide-binding</keyword>
<dbReference type="InterPro" id="IPR036597">
    <property type="entry name" value="Fido-like_dom_sf"/>
</dbReference>
<reference evidence="5 6" key="1">
    <citation type="submission" date="2017-04" db="EMBL/GenBank/DDBJ databases">
        <authorList>
            <person name="Afonso C.L."/>
            <person name="Miller P.J."/>
            <person name="Scott M.A."/>
            <person name="Spackman E."/>
            <person name="Goraichik I."/>
            <person name="Dimitrov K.M."/>
            <person name="Suarez D.L."/>
            <person name="Swayne D.E."/>
        </authorList>
    </citation>
    <scope>NUCLEOTIDE SEQUENCE [LARGE SCALE GENOMIC DNA]</scope>
    <source>
        <strain evidence="5 6">ToBE</strain>
    </source>
</reference>
<sequence length="252" mass="28587">MKSSLVKKLEMAFNLKRRLDGLRPLSSAQLARLREYFTVEWTHHSTALEGNTLDLRETRLVLLDGLTVGGKTLREHLEVVDHRDAILWLEEAVRSRTPLTAGLVREVHRLVVKSTLPEEAGRYRRGGVRIAGSEHVPPAAWDVPALVDRMVEEYAGMAGEHPIRRAAWLHWRLVWIHPFMDGNGRTARLLMNFSLMTDGYPPAVIRKEERMRYLETLETASVGGDLGPFVELVAERVIESLRIYLEAAGEPV</sequence>
<evidence type="ECO:0000256" key="2">
    <source>
        <dbReference type="PIRSR" id="PIRSR640198-2"/>
    </source>
</evidence>
<feature type="active site" evidence="1">
    <location>
        <position position="177"/>
    </location>
</feature>
<dbReference type="Pfam" id="PF02661">
    <property type="entry name" value="Fic"/>
    <property type="match status" value="1"/>
</dbReference>
<dbReference type="STRING" id="698762.SAMN00808754_1641"/>
<protein>
    <submittedName>
        <fullName evidence="5">Fic family protein</fullName>
    </submittedName>
</protein>
<evidence type="ECO:0000313" key="6">
    <source>
        <dbReference type="Proteomes" id="UP000192569"/>
    </source>
</evidence>
<evidence type="ECO:0000256" key="1">
    <source>
        <dbReference type="PIRSR" id="PIRSR640198-1"/>
    </source>
</evidence>
<dbReference type="AlphaFoldDB" id="A0A1W1VTT5"/>
<dbReference type="Proteomes" id="UP000192569">
    <property type="component" value="Chromosome I"/>
</dbReference>
<feature type="binding site" evidence="2">
    <location>
        <begin position="181"/>
        <end position="188"/>
    </location>
    <ligand>
        <name>ATP</name>
        <dbReference type="ChEBI" id="CHEBI:30616"/>
    </ligand>
</feature>
<dbReference type="PROSITE" id="PS51459">
    <property type="entry name" value="FIDO"/>
    <property type="match status" value="1"/>
</dbReference>
<name>A0A1W1VTT5_9FIRM</name>
<organism evidence="5 6">
    <name type="scientific">Thermanaeromonas toyohensis ToBE</name>
    <dbReference type="NCBI Taxonomy" id="698762"/>
    <lineage>
        <taxon>Bacteria</taxon>
        <taxon>Bacillati</taxon>
        <taxon>Bacillota</taxon>
        <taxon>Clostridia</taxon>
        <taxon>Neomoorellales</taxon>
        <taxon>Neomoorellaceae</taxon>
        <taxon>Thermanaeromonas</taxon>
    </lineage>
</organism>
<gene>
    <name evidence="5" type="ORF">SAMN00808754_1641</name>
</gene>
<evidence type="ECO:0000313" key="5">
    <source>
        <dbReference type="EMBL" id="SMB96769.1"/>
    </source>
</evidence>
<proteinExistence type="predicted"/>
<dbReference type="PANTHER" id="PTHR13504:SF38">
    <property type="entry name" value="FIDO DOMAIN-CONTAINING PROTEIN"/>
    <property type="match status" value="1"/>
</dbReference>
<dbReference type="Gene3D" id="1.10.3290.10">
    <property type="entry name" value="Fido-like domain"/>
    <property type="match status" value="1"/>
</dbReference>
<dbReference type="InterPro" id="IPR040198">
    <property type="entry name" value="Fido_containing"/>
</dbReference>
<dbReference type="EMBL" id="LT838272">
    <property type="protein sequence ID" value="SMB96769.1"/>
    <property type="molecule type" value="Genomic_DNA"/>
</dbReference>
<keyword evidence="2" id="KW-0067">ATP-binding</keyword>
<feature type="domain" description="Fido" evidence="4">
    <location>
        <begin position="99"/>
        <end position="235"/>
    </location>
</feature>
<accession>A0A1W1VTT5</accession>
<dbReference type="InterPro" id="IPR003812">
    <property type="entry name" value="Fido"/>
</dbReference>
<dbReference type="PANTHER" id="PTHR13504">
    <property type="entry name" value="FIDO DOMAIN-CONTAINING PROTEIN DDB_G0283145"/>
    <property type="match status" value="1"/>
</dbReference>
<dbReference type="GO" id="GO:0005524">
    <property type="term" value="F:ATP binding"/>
    <property type="evidence" value="ECO:0007669"/>
    <property type="project" value="UniProtKB-KW"/>
</dbReference>
<dbReference type="SUPFAM" id="SSF140931">
    <property type="entry name" value="Fic-like"/>
    <property type="match status" value="1"/>
</dbReference>
<feature type="site" description="Important for autoinhibition of adenylyltransferase activity" evidence="3">
    <location>
        <position position="49"/>
    </location>
</feature>
<keyword evidence="6" id="KW-1185">Reference proteome</keyword>